<dbReference type="PANTHER" id="PTHR43133">
    <property type="entry name" value="RNA POLYMERASE ECF-TYPE SIGMA FACTO"/>
    <property type="match status" value="1"/>
</dbReference>
<evidence type="ECO:0000256" key="2">
    <source>
        <dbReference type="ARBA" id="ARBA00023015"/>
    </source>
</evidence>
<comment type="similarity">
    <text evidence="1">Belongs to the sigma-70 factor family. ECF subfamily.</text>
</comment>
<keyword evidence="8" id="KW-1185">Reference proteome</keyword>
<reference evidence="7 8" key="1">
    <citation type="submission" date="2021-02" db="EMBL/GenBank/DDBJ databases">
        <title>De Novo genome assembly of isolated myxobacteria.</title>
        <authorList>
            <person name="Stevens D.C."/>
        </authorList>
    </citation>
    <scope>NUCLEOTIDE SEQUENCE [LARGE SCALE GENOMIC DNA]</scope>
    <source>
        <strain evidence="7 8">SCHIC003</strain>
    </source>
</reference>
<keyword evidence="5" id="KW-0804">Transcription</keyword>
<proteinExistence type="inferred from homology"/>
<dbReference type="InterPro" id="IPR007627">
    <property type="entry name" value="RNA_pol_sigma70_r2"/>
</dbReference>
<evidence type="ECO:0000256" key="3">
    <source>
        <dbReference type="ARBA" id="ARBA00023082"/>
    </source>
</evidence>
<dbReference type="EMBL" id="CP071091">
    <property type="protein sequence ID" value="QSQ14579.1"/>
    <property type="molecule type" value="Genomic_DNA"/>
</dbReference>
<dbReference type="SUPFAM" id="SSF88659">
    <property type="entry name" value="Sigma3 and sigma4 domains of RNA polymerase sigma factors"/>
    <property type="match status" value="1"/>
</dbReference>
<dbReference type="RefSeq" id="WP_206716353.1">
    <property type="nucleotide sequence ID" value="NZ_CP071091.1"/>
</dbReference>
<name>A0ABX7N732_9BACT</name>
<keyword evidence="4" id="KW-0238">DNA-binding</keyword>
<gene>
    <name evidence="7" type="ORF">JY572_00310</name>
</gene>
<evidence type="ECO:0000313" key="8">
    <source>
        <dbReference type="Proteomes" id="UP000663090"/>
    </source>
</evidence>
<dbReference type="Proteomes" id="UP000663090">
    <property type="component" value="Chromosome"/>
</dbReference>
<dbReference type="PANTHER" id="PTHR43133:SF8">
    <property type="entry name" value="RNA POLYMERASE SIGMA FACTOR HI_1459-RELATED"/>
    <property type="match status" value="1"/>
</dbReference>
<evidence type="ECO:0000256" key="1">
    <source>
        <dbReference type="ARBA" id="ARBA00010641"/>
    </source>
</evidence>
<keyword evidence="2" id="KW-0805">Transcription regulation</keyword>
<feature type="domain" description="RNA polymerase sigma-70 region 2" evidence="6">
    <location>
        <begin position="37"/>
        <end position="95"/>
    </location>
</feature>
<evidence type="ECO:0000313" key="7">
    <source>
        <dbReference type="EMBL" id="QSQ14579.1"/>
    </source>
</evidence>
<accession>A0ABX7N732</accession>
<dbReference type="Gene3D" id="1.10.1740.10">
    <property type="match status" value="1"/>
</dbReference>
<dbReference type="InterPro" id="IPR039425">
    <property type="entry name" value="RNA_pol_sigma-70-like"/>
</dbReference>
<protein>
    <submittedName>
        <fullName evidence="7">Sigma-70 family RNA polymerase sigma factor</fullName>
    </submittedName>
</protein>
<keyword evidence="3" id="KW-0731">Sigma factor</keyword>
<evidence type="ECO:0000256" key="5">
    <source>
        <dbReference type="ARBA" id="ARBA00023163"/>
    </source>
</evidence>
<evidence type="ECO:0000259" key="6">
    <source>
        <dbReference type="Pfam" id="PF04542"/>
    </source>
</evidence>
<dbReference type="InterPro" id="IPR013324">
    <property type="entry name" value="RNA_pol_sigma_r3/r4-like"/>
</dbReference>
<dbReference type="Pfam" id="PF04542">
    <property type="entry name" value="Sigma70_r2"/>
    <property type="match status" value="1"/>
</dbReference>
<evidence type="ECO:0000256" key="4">
    <source>
        <dbReference type="ARBA" id="ARBA00023125"/>
    </source>
</evidence>
<dbReference type="SUPFAM" id="SSF88946">
    <property type="entry name" value="Sigma2 domain of RNA polymerase sigma factors"/>
    <property type="match status" value="1"/>
</dbReference>
<organism evidence="7 8">
    <name type="scientific">Myxococcus landrumensis</name>
    <dbReference type="NCBI Taxonomy" id="2813577"/>
    <lineage>
        <taxon>Bacteria</taxon>
        <taxon>Pseudomonadati</taxon>
        <taxon>Myxococcota</taxon>
        <taxon>Myxococcia</taxon>
        <taxon>Myxococcales</taxon>
        <taxon>Cystobacterineae</taxon>
        <taxon>Myxococcaceae</taxon>
        <taxon>Myxococcus</taxon>
    </lineage>
</organism>
<sequence length="177" mass="20087">MNVRLDSELDALMARLADGDRGAFTRVFELLWEPIQTLCRNLLKNEADAADAGQDAMHKILERASDFDRTRPAMPWALAIAGWECRTLARRRERRREEDEASMPSQAGPHAEEVFLQRDLTAAAMAALGELSDVDREVLVATFWDEAASVSGPTLRKRRERALDRLRKTFRSLYGLD</sequence>
<dbReference type="InterPro" id="IPR013325">
    <property type="entry name" value="RNA_pol_sigma_r2"/>
</dbReference>